<evidence type="ECO:0000313" key="10">
    <source>
        <dbReference type="Proteomes" id="UP000184185"/>
    </source>
</evidence>
<evidence type="ECO:0000259" key="8">
    <source>
        <dbReference type="Pfam" id="PF00884"/>
    </source>
</evidence>
<dbReference type="Pfam" id="PF00884">
    <property type="entry name" value="Sulfatase"/>
    <property type="match status" value="1"/>
</dbReference>
<dbReference type="PANTHER" id="PTHR47371:SF3">
    <property type="entry name" value="PHOSPHOGLYCEROL TRANSFERASE I"/>
    <property type="match status" value="1"/>
</dbReference>
<keyword evidence="4 7" id="KW-0812">Transmembrane</keyword>
<dbReference type="InterPro" id="IPR050448">
    <property type="entry name" value="OpgB/LTA_synthase_biosynth"/>
</dbReference>
<feature type="transmembrane region" description="Helical" evidence="7">
    <location>
        <begin position="79"/>
        <end position="102"/>
    </location>
</feature>
<keyword evidence="10" id="KW-1185">Reference proteome</keyword>
<dbReference type="GO" id="GO:0016740">
    <property type="term" value="F:transferase activity"/>
    <property type="evidence" value="ECO:0007669"/>
    <property type="project" value="UniProtKB-KW"/>
</dbReference>
<proteinExistence type="predicted"/>
<evidence type="ECO:0000256" key="1">
    <source>
        <dbReference type="ARBA" id="ARBA00004651"/>
    </source>
</evidence>
<evidence type="ECO:0000256" key="5">
    <source>
        <dbReference type="ARBA" id="ARBA00022989"/>
    </source>
</evidence>
<dbReference type="OrthoDB" id="9760224at2"/>
<sequence>MFYFLTAILVILFAAFSYLRNTWPEVSYSELLFHLKTSFDGTDPQMIYSALLHYAFPAVIAIVVIFIIMHIIKIKHRKLYRIIATAIVFVLFVSNAVSVYSFNKKTRVFSDFISDVLDTNKSDFIGKEYVDPSTVSIKFPETKRNLIYIYLESMEVSFSDVSNGGAFSDNYIPNLTELAKKYEDFSGNDDSLEGGVSLPGTNWTTAALFAETSGLPLDLPVHEGSITNPEQFFPTITTMGDILEKEGYKNVVEMGSSAGFGGLSAYYKGHGNYDIHDYDYAIANGLIPEDYYVAWGYEDEKLFEFAKSEITDLAKSGQPFNYTMFTMDTHATDGYACRLCGNEFGDNQYANVLTCSDRQVTAFVDWIQQQDFYNNTTIVISGDHPTMAAQFASNIPEDYQRKTYTCIINAIPVSEDNTHKEFSTLDLFPTILAALGAEMSSDRLGCGTNLYSPKQTIIEEFGKEYCITEFSKNSSFVESLINNTVDEDVMKFAQDNAYLEVAEEEDGGTRFRLVQADSLNYTKIRELKLIVHDHTTNQDFEYELEREVARSGWKGVNHSDFPFANIQNVDCEIYISIDDFDNYLFKKVPADELGMWDLRWDFD</sequence>
<feature type="transmembrane region" description="Helical" evidence="7">
    <location>
        <begin position="46"/>
        <end position="72"/>
    </location>
</feature>
<dbReference type="SUPFAM" id="SSF53649">
    <property type="entry name" value="Alkaline phosphatase-like"/>
    <property type="match status" value="1"/>
</dbReference>
<dbReference type="Gene3D" id="3.40.720.10">
    <property type="entry name" value="Alkaline Phosphatase, subunit A"/>
    <property type="match status" value="1"/>
</dbReference>
<dbReference type="InterPro" id="IPR000917">
    <property type="entry name" value="Sulfatase_N"/>
</dbReference>
<keyword evidence="6 7" id="KW-0472">Membrane</keyword>
<evidence type="ECO:0000256" key="4">
    <source>
        <dbReference type="ARBA" id="ARBA00022692"/>
    </source>
</evidence>
<dbReference type="InterPro" id="IPR017850">
    <property type="entry name" value="Alkaline_phosphatase_core_sf"/>
</dbReference>
<evidence type="ECO:0000256" key="3">
    <source>
        <dbReference type="ARBA" id="ARBA00022475"/>
    </source>
</evidence>
<feature type="domain" description="Sulfatase N-terminal" evidence="8">
    <location>
        <begin position="145"/>
        <end position="436"/>
    </location>
</feature>
<protein>
    <submittedName>
        <fullName evidence="9">Phosphoglycerol transferase</fullName>
    </submittedName>
</protein>
<name>A0A1M6JRK3_PSEXY</name>
<keyword evidence="5 7" id="KW-1133">Transmembrane helix</keyword>
<accession>A0A1M6JRK3</accession>
<organism evidence="9 10">
    <name type="scientific">Pseudobutyrivibrio xylanivorans DSM 14809</name>
    <dbReference type="NCBI Taxonomy" id="1123012"/>
    <lineage>
        <taxon>Bacteria</taxon>
        <taxon>Bacillati</taxon>
        <taxon>Bacillota</taxon>
        <taxon>Clostridia</taxon>
        <taxon>Lachnospirales</taxon>
        <taxon>Lachnospiraceae</taxon>
        <taxon>Pseudobutyrivibrio</taxon>
    </lineage>
</organism>
<comment type="pathway">
    <text evidence="2">Cell wall biogenesis; lipoteichoic acid biosynthesis.</text>
</comment>
<dbReference type="PANTHER" id="PTHR47371">
    <property type="entry name" value="LIPOTEICHOIC ACID SYNTHASE"/>
    <property type="match status" value="1"/>
</dbReference>
<dbReference type="CDD" id="cd16015">
    <property type="entry name" value="LTA_synthase"/>
    <property type="match status" value="1"/>
</dbReference>
<comment type="subcellular location">
    <subcellularLocation>
        <location evidence="1">Cell membrane</location>
        <topology evidence="1">Multi-pass membrane protein</topology>
    </subcellularLocation>
</comment>
<evidence type="ECO:0000256" key="2">
    <source>
        <dbReference type="ARBA" id="ARBA00004936"/>
    </source>
</evidence>
<keyword evidence="3" id="KW-1003">Cell membrane</keyword>
<dbReference type="RefSeq" id="WP_072918894.1">
    <property type="nucleotide sequence ID" value="NZ_FQYQ01000025.1"/>
</dbReference>
<keyword evidence="9" id="KW-0808">Transferase</keyword>
<dbReference type="AlphaFoldDB" id="A0A1M6JRK3"/>
<evidence type="ECO:0000313" key="9">
    <source>
        <dbReference type="EMBL" id="SHJ49263.1"/>
    </source>
</evidence>
<gene>
    <name evidence="9" type="ORF">SAMN02745725_02674</name>
</gene>
<evidence type="ECO:0000256" key="7">
    <source>
        <dbReference type="SAM" id="Phobius"/>
    </source>
</evidence>
<evidence type="ECO:0000256" key="6">
    <source>
        <dbReference type="ARBA" id="ARBA00023136"/>
    </source>
</evidence>
<dbReference type="EMBL" id="FQYQ01000025">
    <property type="protein sequence ID" value="SHJ49263.1"/>
    <property type="molecule type" value="Genomic_DNA"/>
</dbReference>
<dbReference type="Proteomes" id="UP000184185">
    <property type="component" value="Unassembled WGS sequence"/>
</dbReference>
<dbReference type="GO" id="GO:0005886">
    <property type="term" value="C:plasma membrane"/>
    <property type="evidence" value="ECO:0007669"/>
    <property type="project" value="UniProtKB-SubCell"/>
</dbReference>
<reference evidence="9 10" key="1">
    <citation type="submission" date="2016-11" db="EMBL/GenBank/DDBJ databases">
        <authorList>
            <person name="Jaros S."/>
            <person name="Januszkiewicz K."/>
            <person name="Wedrychowicz H."/>
        </authorList>
    </citation>
    <scope>NUCLEOTIDE SEQUENCE [LARGE SCALE GENOMIC DNA]</scope>
    <source>
        <strain evidence="9 10">DSM 14809</strain>
    </source>
</reference>